<feature type="compositionally biased region" description="Basic and acidic residues" evidence="1">
    <location>
        <begin position="31"/>
        <end position="49"/>
    </location>
</feature>
<dbReference type="EMBL" id="BPLR01016659">
    <property type="protein sequence ID" value="GIY85470.1"/>
    <property type="molecule type" value="Genomic_DNA"/>
</dbReference>
<name>A0AAV4WUW4_CAEEX</name>
<proteinExistence type="predicted"/>
<organism evidence="2 3">
    <name type="scientific">Caerostris extrusa</name>
    <name type="common">Bark spider</name>
    <name type="synonym">Caerostris bankana</name>
    <dbReference type="NCBI Taxonomy" id="172846"/>
    <lineage>
        <taxon>Eukaryota</taxon>
        <taxon>Metazoa</taxon>
        <taxon>Ecdysozoa</taxon>
        <taxon>Arthropoda</taxon>
        <taxon>Chelicerata</taxon>
        <taxon>Arachnida</taxon>
        <taxon>Araneae</taxon>
        <taxon>Araneomorphae</taxon>
        <taxon>Entelegynae</taxon>
        <taxon>Araneoidea</taxon>
        <taxon>Araneidae</taxon>
        <taxon>Caerostris</taxon>
    </lineage>
</organism>
<evidence type="ECO:0000256" key="1">
    <source>
        <dbReference type="SAM" id="MobiDB-lite"/>
    </source>
</evidence>
<dbReference type="AlphaFoldDB" id="A0AAV4WUW4"/>
<protein>
    <submittedName>
        <fullName evidence="2">Uncharacterized protein</fullName>
    </submittedName>
</protein>
<sequence length="131" mass="14544">MPKTLTRRPGRPLMGTASAPPSLAAGTGAECRTKEGGRTRRGKGVDRGSVHHSLYPLHPWPAENEGKVSPERDYFAGADQCGPHYLAPKWRRVHHYLNDFPRRSSLPFLISAANYPDLIRPPAPCRGHTER</sequence>
<comment type="caution">
    <text evidence="2">The sequence shown here is derived from an EMBL/GenBank/DDBJ whole genome shotgun (WGS) entry which is preliminary data.</text>
</comment>
<gene>
    <name evidence="2" type="ORF">CEXT_199201</name>
</gene>
<accession>A0AAV4WUW4</accession>
<dbReference type="Proteomes" id="UP001054945">
    <property type="component" value="Unassembled WGS sequence"/>
</dbReference>
<evidence type="ECO:0000313" key="2">
    <source>
        <dbReference type="EMBL" id="GIY85470.1"/>
    </source>
</evidence>
<evidence type="ECO:0000313" key="3">
    <source>
        <dbReference type="Proteomes" id="UP001054945"/>
    </source>
</evidence>
<keyword evidence="3" id="KW-1185">Reference proteome</keyword>
<reference evidence="2 3" key="1">
    <citation type="submission" date="2021-06" db="EMBL/GenBank/DDBJ databases">
        <title>Caerostris extrusa draft genome.</title>
        <authorList>
            <person name="Kono N."/>
            <person name="Arakawa K."/>
        </authorList>
    </citation>
    <scope>NUCLEOTIDE SEQUENCE [LARGE SCALE GENOMIC DNA]</scope>
</reference>
<feature type="compositionally biased region" description="Basic residues" evidence="1">
    <location>
        <begin position="1"/>
        <end position="10"/>
    </location>
</feature>
<feature type="region of interest" description="Disordered" evidence="1">
    <location>
        <begin position="1"/>
        <end position="71"/>
    </location>
</feature>